<dbReference type="Proteomes" id="UP000502136">
    <property type="component" value="Chromosome"/>
</dbReference>
<keyword evidence="1" id="KW-0472">Membrane</keyword>
<evidence type="ECO:0000256" key="1">
    <source>
        <dbReference type="SAM" id="Phobius"/>
    </source>
</evidence>
<keyword evidence="1" id="KW-1133">Transmembrane helix</keyword>
<dbReference type="KEGG" id="palr:HGI30_03810"/>
<gene>
    <name evidence="2" type="ORF">HGI30_03810</name>
</gene>
<proteinExistence type="predicted"/>
<dbReference type="AlphaFoldDB" id="A0A6H2GUC9"/>
<evidence type="ECO:0000313" key="3">
    <source>
        <dbReference type="Proteomes" id="UP000502136"/>
    </source>
</evidence>
<feature type="transmembrane region" description="Helical" evidence="1">
    <location>
        <begin position="47"/>
        <end position="68"/>
    </location>
</feature>
<name>A0A6H2GUC9_9BACL</name>
<reference evidence="2 3" key="1">
    <citation type="submission" date="2020-04" db="EMBL/GenBank/DDBJ databases">
        <title>Novel Paenibacillus strain UniB2 isolated from commercial digestive syrup.</title>
        <authorList>
            <person name="Thorat V."/>
            <person name="Kirdat K."/>
            <person name="Tiwarekar B."/>
            <person name="Yadav A."/>
        </authorList>
    </citation>
    <scope>NUCLEOTIDE SEQUENCE [LARGE SCALE GENOMIC DNA]</scope>
    <source>
        <strain evidence="2 3">UniB2</strain>
    </source>
</reference>
<keyword evidence="3" id="KW-1185">Reference proteome</keyword>
<dbReference type="RefSeq" id="WP_168906431.1">
    <property type="nucleotide sequence ID" value="NZ_CP051428.1"/>
</dbReference>
<accession>A0A6H2GUC9</accession>
<organism evidence="2 3">
    <name type="scientific">Paenibacillus albicereus</name>
    <dbReference type="NCBI Taxonomy" id="2726185"/>
    <lineage>
        <taxon>Bacteria</taxon>
        <taxon>Bacillati</taxon>
        <taxon>Bacillota</taxon>
        <taxon>Bacilli</taxon>
        <taxon>Bacillales</taxon>
        <taxon>Paenibacillaceae</taxon>
        <taxon>Paenibacillus</taxon>
    </lineage>
</organism>
<evidence type="ECO:0000313" key="2">
    <source>
        <dbReference type="EMBL" id="QJC50776.1"/>
    </source>
</evidence>
<protein>
    <submittedName>
        <fullName evidence="2">Flp family type IVb pilin</fullName>
    </submittedName>
</protein>
<dbReference type="EMBL" id="CP051428">
    <property type="protein sequence ID" value="QJC50776.1"/>
    <property type="molecule type" value="Genomic_DNA"/>
</dbReference>
<sequence length="90" mass="9828">MSEPNCAGIPFDLRKEVTPMMRSIGIQVYANVQRARSFLSNQKGAQAIEYIGIAAVAVVLIIALISMFGDGGIATKLKEKIEDFIDKIKI</sequence>
<keyword evidence="1" id="KW-0812">Transmembrane</keyword>